<evidence type="ECO:0000313" key="2">
    <source>
        <dbReference type="Proteomes" id="UP001589890"/>
    </source>
</evidence>
<accession>A0ABV6R0Q0</accession>
<sequence>MEYELTALGHSLLGPINAACEWAHDHWDELIDARAAGLKAG</sequence>
<dbReference type="InterPro" id="IPR036388">
    <property type="entry name" value="WH-like_DNA-bd_sf"/>
</dbReference>
<proteinExistence type="predicted"/>
<name>A0ABV6R0Q0_9ACTN</name>
<dbReference type="Gene3D" id="1.10.10.10">
    <property type="entry name" value="Winged helix-like DNA-binding domain superfamily/Winged helix DNA-binding domain"/>
    <property type="match status" value="1"/>
</dbReference>
<reference evidence="1 2" key="1">
    <citation type="submission" date="2024-09" db="EMBL/GenBank/DDBJ databases">
        <authorList>
            <person name="Sun Q."/>
            <person name="Mori K."/>
        </authorList>
    </citation>
    <scope>NUCLEOTIDE SEQUENCE [LARGE SCALE GENOMIC DNA]</scope>
    <source>
        <strain evidence="1 2">CGMCC 1.15906</strain>
    </source>
</reference>
<dbReference type="SUPFAM" id="SSF46785">
    <property type="entry name" value="Winged helix' DNA-binding domain"/>
    <property type="match status" value="1"/>
</dbReference>
<comment type="caution">
    <text evidence="1">The sequence shown here is derived from an EMBL/GenBank/DDBJ whole genome shotgun (WGS) entry which is preliminary data.</text>
</comment>
<keyword evidence="2" id="KW-1185">Reference proteome</keyword>
<dbReference type="InterPro" id="IPR036390">
    <property type="entry name" value="WH_DNA-bd_sf"/>
</dbReference>
<protein>
    <recommendedName>
        <fullName evidence="3">HTH hxlR-type domain-containing protein</fullName>
    </recommendedName>
</protein>
<evidence type="ECO:0000313" key="1">
    <source>
        <dbReference type="EMBL" id="MFC0629422.1"/>
    </source>
</evidence>
<organism evidence="1 2">
    <name type="scientific">Kribbella deserti</name>
    <dbReference type="NCBI Taxonomy" id="1926257"/>
    <lineage>
        <taxon>Bacteria</taxon>
        <taxon>Bacillati</taxon>
        <taxon>Actinomycetota</taxon>
        <taxon>Actinomycetes</taxon>
        <taxon>Propionibacteriales</taxon>
        <taxon>Kribbellaceae</taxon>
        <taxon>Kribbella</taxon>
    </lineage>
</organism>
<dbReference type="EMBL" id="JBHLTC010000057">
    <property type="protein sequence ID" value="MFC0629422.1"/>
    <property type="molecule type" value="Genomic_DNA"/>
</dbReference>
<gene>
    <name evidence="1" type="ORF">ACFFGN_35485</name>
</gene>
<dbReference type="RefSeq" id="WP_380057475.1">
    <property type="nucleotide sequence ID" value="NZ_JBHLTC010000057.1"/>
</dbReference>
<dbReference type="Proteomes" id="UP001589890">
    <property type="component" value="Unassembled WGS sequence"/>
</dbReference>
<evidence type="ECO:0008006" key="3">
    <source>
        <dbReference type="Google" id="ProtNLM"/>
    </source>
</evidence>